<keyword evidence="2" id="KW-1185">Reference proteome</keyword>
<dbReference type="OrthoDB" id="5806326at2759"/>
<organism evidence="1 2">
    <name type="scientific">Caenorhabditis auriculariae</name>
    <dbReference type="NCBI Taxonomy" id="2777116"/>
    <lineage>
        <taxon>Eukaryota</taxon>
        <taxon>Metazoa</taxon>
        <taxon>Ecdysozoa</taxon>
        <taxon>Nematoda</taxon>
        <taxon>Chromadorea</taxon>
        <taxon>Rhabditida</taxon>
        <taxon>Rhabditina</taxon>
        <taxon>Rhabditomorpha</taxon>
        <taxon>Rhabditoidea</taxon>
        <taxon>Rhabditidae</taxon>
        <taxon>Peloderinae</taxon>
        <taxon>Caenorhabditis</taxon>
    </lineage>
</organism>
<dbReference type="EMBL" id="CAJGYM010000039">
    <property type="protein sequence ID" value="CAD6193816.1"/>
    <property type="molecule type" value="Genomic_DNA"/>
</dbReference>
<proteinExistence type="predicted"/>
<accession>A0A8S1HB34</accession>
<dbReference type="AlphaFoldDB" id="A0A8S1HB34"/>
<name>A0A8S1HB34_9PELO</name>
<evidence type="ECO:0000313" key="1">
    <source>
        <dbReference type="EMBL" id="CAD6193816.1"/>
    </source>
</evidence>
<comment type="caution">
    <text evidence="1">The sequence shown here is derived from an EMBL/GenBank/DDBJ whole genome shotgun (WGS) entry which is preliminary data.</text>
</comment>
<evidence type="ECO:0000313" key="2">
    <source>
        <dbReference type="Proteomes" id="UP000835052"/>
    </source>
</evidence>
<sequence length="176" mass="19438">MIGGRVSYPLFAVSIKYMKKYRPRQQRMKIIVALSLFIVLMATTEAAKRCYSGSKDRYESRQCDTGIDGKFVCQKFTCEGGKSPFVLRTCASKSMGWLWLVLPLRQRQLQRLNSFFLDSNFTVRACAPEGSRCEASSTVCADQLGVGVCSICDDDNCNGATVAALFGSLLVVLLVS</sequence>
<protein>
    <submittedName>
        <fullName evidence="1">Uncharacterized protein</fullName>
    </submittedName>
</protein>
<dbReference type="Proteomes" id="UP000835052">
    <property type="component" value="Unassembled WGS sequence"/>
</dbReference>
<gene>
    <name evidence="1" type="ORF">CAUJ_LOCUS9735</name>
</gene>
<reference evidence="1" key="1">
    <citation type="submission" date="2020-10" db="EMBL/GenBank/DDBJ databases">
        <authorList>
            <person name="Kikuchi T."/>
        </authorList>
    </citation>
    <scope>NUCLEOTIDE SEQUENCE</scope>
    <source>
        <strain evidence="1">NKZ352</strain>
    </source>
</reference>